<accession>A0ABU5ZW39</accession>
<organism evidence="1 2">
    <name type="scientific">Aquimarina gracilis</name>
    <dbReference type="NCBI Taxonomy" id="874422"/>
    <lineage>
        <taxon>Bacteria</taxon>
        <taxon>Pseudomonadati</taxon>
        <taxon>Bacteroidota</taxon>
        <taxon>Flavobacteriia</taxon>
        <taxon>Flavobacteriales</taxon>
        <taxon>Flavobacteriaceae</taxon>
        <taxon>Aquimarina</taxon>
    </lineage>
</organism>
<sequence>MKIKELTLYTNHLDEQYDFYIKKIGLEMIHKSPERFELQVGTSILTFIKSNHCTPYHFAINIPSNKEIEALNWLKKKVTILKDNDDEIIDFTAWNAKAMYFYDYDKNIVEFIARKNLNSCSEEVFGSESLLEISEIGVATTSVIEKFDFLTKQISLSKYSGDLDRFCAIGSENGLFICIDKSKKDWYPNSDKAFSSEFDIAIEVEGKPLILEYKNDRFTLLNS</sequence>
<dbReference type="InterPro" id="IPR029068">
    <property type="entry name" value="Glyas_Bleomycin-R_OHBP_Dase"/>
</dbReference>
<proteinExistence type="predicted"/>
<reference evidence="1 2" key="1">
    <citation type="journal article" date="2013" name="Int. J. Syst. Evol. Microbiol.">
        <title>Aquimarina gracilis sp. nov., isolated from the gut microflora of a mussel, Mytilus coruscus, and emended description of Aquimarina spongiae.</title>
        <authorList>
            <person name="Park S.C."/>
            <person name="Choe H.N."/>
            <person name="Baik K.S."/>
            <person name="Seong C.N."/>
        </authorList>
    </citation>
    <scope>NUCLEOTIDE SEQUENCE [LARGE SCALE GENOMIC DNA]</scope>
    <source>
        <strain evidence="1 2">PSC32</strain>
    </source>
</reference>
<gene>
    <name evidence="1" type="ORF">U6A24_11500</name>
</gene>
<keyword evidence="2" id="KW-1185">Reference proteome</keyword>
<evidence type="ECO:0000313" key="1">
    <source>
        <dbReference type="EMBL" id="MEB3346090.1"/>
    </source>
</evidence>
<dbReference type="EMBL" id="JAYKLX010000005">
    <property type="protein sequence ID" value="MEB3346090.1"/>
    <property type="molecule type" value="Genomic_DNA"/>
</dbReference>
<name>A0ABU5ZW39_9FLAO</name>
<dbReference type="RefSeq" id="WP_324180119.1">
    <property type="nucleotide sequence ID" value="NZ_BAABAW010000006.1"/>
</dbReference>
<dbReference type="Proteomes" id="UP001327027">
    <property type="component" value="Unassembled WGS sequence"/>
</dbReference>
<comment type="caution">
    <text evidence="1">The sequence shown here is derived from an EMBL/GenBank/DDBJ whole genome shotgun (WGS) entry which is preliminary data.</text>
</comment>
<dbReference type="SUPFAM" id="SSF54593">
    <property type="entry name" value="Glyoxalase/Bleomycin resistance protein/Dihydroxybiphenyl dioxygenase"/>
    <property type="match status" value="1"/>
</dbReference>
<protein>
    <submittedName>
        <fullName evidence="1">VOC family protein</fullName>
    </submittedName>
</protein>
<dbReference type="Gene3D" id="3.10.180.10">
    <property type="entry name" value="2,3-Dihydroxybiphenyl 1,2-Dioxygenase, domain 1"/>
    <property type="match status" value="1"/>
</dbReference>
<evidence type="ECO:0000313" key="2">
    <source>
        <dbReference type="Proteomes" id="UP001327027"/>
    </source>
</evidence>